<dbReference type="Proteomes" id="UP000218811">
    <property type="component" value="Unassembled WGS sequence"/>
</dbReference>
<name>A0A2H3JZT2_WOLCO</name>
<keyword evidence="3" id="KW-1185">Reference proteome</keyword>
<reference evidence="2 3" key="1">
    <citation type="journal article" date="2012" name="Science">
        <title>The Paleozoic origin of enzymatic lignin decomposition reconstructed from 31 fungal genomes.</title>
        <authorList>
            <person name="Floudas D."/>
            <person name="Binder M."/>
            <person name="Riley R."/>
            <person name="Barry K."/>
            <person name="Blanchette R.A."/>
            <person name="Henrissat B."/>
            <person name="Martinez A.T."/>
            <person name="Otillar R."/>
            <person name="Spatafora J.W."/>
            <person name="Yadav J.S."/>
            <person name="Aerts A."/>
            <person name="Benoit I."/>
            <person name="Boyd A."/>
            <person name="Carlson A."/>
            <person name="Copeland A."/>
            <person name="Coutinho P.M."/>
            <person name="de Vries R.P."/>
            <person name="Ferreira P."/>
            <person name="Findley K."/>
            <person name="Foster B."/>
            <person name="Gaskell J."/>
            <person name="Glotzer D."/>
            <person name="Gorecki P."/>
            <person name="Heitman J."/>
            <person name="Hesse C."/>
            <person name="Hori C."/>
            <person name="Igarashi K."/>
            <person name="Jurgens J.A."/>
            <person name="Kallen N."/>
            <person name="Kersten P."/>
            <person name="Kohler A."/>
            <person name="Kuees U."/>
            <person name="Kumar T.K.A."/>
            <person name="Kuo A."/>
            <person name="LaButti K."/>
            <person name="Larrondo L.F."/>
            <person name="Lindquist E."/>
            <person name="Ling A."/>
            <person name="Lombard V."/>
            <person name="Lucas S."/>
            <person name="Lundell T."/>
            <person name="Martin R."/>
            <person name="McLaughlin D.J."/>
            <person name="Morgenstern I."/>
            <person name="Morin E."/>
            <person name="Murat C."/>
            <person name="Nagy L.G."/>
            <person name="Nolan M."/>
            <person name="Ohm R.A."/>
            <person name="Patyshakuliyeva A."/>
            <person name="Rokas A."/>
            <person name="Ruiz-Duenas F.J."/>
            <person name="Sabat G."/>
            <person name="Salamov A."/>
            <person name="Samejima M."/>
            <person name="Schmutz J."/>
            <person name="Slot J.C."/>
            <person name="St John F."/>
            <person name="Stenlid J."/>
            <person name="Sun H."/>
            <person name="Sun S."/>
            <person name="Syed K."/>
            <person name="Tsang A."/>
            <person name="Wiebenga A."/>
            <person name="Young D."/>
            <person name="Pisabarro A."/>
            <person name="Eastwood D.C."/>
            <person name="Martin F."/>
            <person name="Cullen D."/>
            <person name="Grigoriev I.V."/>
            <person name="Hibbett D.S."/>
        </authorList>
    </citation>
    <scope>NUCLEOTIDE SEQUENCE [LARGE SCALE GENOMIC DNA]</scope>
    <source>
        <strain evidence="2 3">MD-104</strain>
    </source>
</reference>
<proteinExistence type="predicted"/>
<protein>
    <submittedName>
        <fullName evidence="2">Uncharacterized protein</fullName>
    </submittedName>
</protein>
<evidence type="ECO:0000313" key="2">
    <source>
        <dbReference type="EMBL" id="PCH43388.1"/>
    </source>
</evidence>
<dbReference type="EMBL" id="KB468146">
    <property type="protein sequence ID" value="PCH43388.1"/>
    <property type="molecule type" value="Genomic_DNA"/>
</dbReference>
<accession>A0A2H3JZT2</accession>
<feature type="region of interest" description="Disordered" evidence="1">
    <location>
        <begin position="144"/>
        <end position="167"/>
    </location>
</feature>
<evidence type="ECO:0000313" key="3">
    <source>
        <dbReference type="Proteomes" id="UP000218811"/>
    </source>
</evidence>
<dbReference type="AlphaFoldDB" id="A0A2H3JZT2"/>
<evidence type="ECO:0000256" key="1">
    <source>
        <dbReference type="SAM" id="MobiDB-lite"/>
    </source>
</evidence>
<sequence>MACKLPSSAMRSNTSSTRHFSLDVVQITVCILHAQSAHATVAGERFWAATSLATPSRVLLRAGDAPSVSTLVFVSLNSLLRVATTLGLHGPVAIRHRGGSCPGRYVCSQLWPTDGLVGRVMDHNRHSHFGAGTTRWWSIVRRGSAASPPASPGSCSQRNVAPDSGHRDLSAFSDIGCRAKVVS</sequence>
<organism evidence="2 3">
    <name type="scientific">Wolfiporia cocos (strain MD-104)</name>
    <name type="common">Brown rot fungus</name>
    <dbReference type="NCBI Taxonomy" id="742152"/>
    <lineage>
        <taxon>Eukaryota</taxon>
        <taxon>Fungi</taxon>
        <taxon>Dikarya</taxon>
        <taxon>Basidiomycota</taxon>
        <taxon>Agaricomycotina</taxon>
        <taxon>Agaricomycetes</taxon>
        <taxon>Polyporales</taxon>
        <taxon>Phaeolaceae</taxon>
        <taxon>Wolfiporia</taxon>
    </lineage>
</organism>
<gene>
    <name evidence="2" type="ORF">WOLCODRAFT_164399</name>
</gene>